<feature type="transmembrane region" description="Helical" evidence="1">
    <location>
        <begin position="24"/>
        <end position="46"/>
    </location>
</feature>
<protein>
    <submittedName>
        <fullName evidence="2">Uncharacterized protein</fullName>
    </submittedName>
</protein>
<evidence type="ECO:0000313" key="3">
    <source>
        <dbReference type="Proteomes" id="UP000319514"/>
    </source>
</evidence>
<reference evidence="2 3" key="1">
    <citation type="submission" date="2019-06" db="EMBL/GenBank/DDBJ databases">
        <title>Sequencing the genomes of 1000 actinobacteria strains.</title>
        <authorList>
            <person name="Klenk H.-P."/>
        </authorList>
    </citation>
    <scope>NUCLEOTIDE SEQUENCE [LARGE SCALE GENOMIC DNA]</scope>
    <source>
        <strain evidence="2 3">DSM 18082</strain>
    </source>
</reference>
<dbReference type="AlphaFoldDB" id="A0A542ZGP1"/>
<keyword evidence="1" id="KW-0812">Transmembrane</keyword>
<comment type="caution">
    <text evidence="2">The sequence shown here is derived from an EMBL/GenBank/DDBJ whole genome shotgun (WGS) entry which is preliminary data.</text>
</comment>
<evidence type="ECO:0000256" key="1">
    <source>
        <dbReference type="SAM" id="Phobius"/>
    </source>
</evidence>
<accession>A0A542ZGP1</accession>
<proteinExistence type="predicted"/>
<dbReference type="RefSeq" id="WP_141787529.1">
    <property type="nucleotide sequence ID" value="NZ_BAAAKX010000013.1"/>
</dbReference>
<keyword evidence="3" id="KW-1185">Reference proteome</keyword>
<name>A0A542ZGP1_9MICO</name>
<dbReference type="EMBL" id="VFOQ01000001">
    <property type="protein sequence ID" value="TQL59513.1"/>
    <property type="molecule type" value="Genomic_DNA"/>
</dbReference>
<sequence>MESTNPADAAVETGQVQWVPRKRVFAILGAAGALVLIAGLTALTYLWRGLTGHDQQPWWAVVVMMLGGYVMFIGLWRWLRAERHGFAMHRRIWARMGGGAGLIVVGLLLPLYVAG</sequence>
<feature type="transmembrane region" description="Helical" evidence="1">
    <location>
        <begin position="92"/>
        <end position="113"/>
    </location>
</feature>
<evidence type="ECO:0000313" key="2">
    <source>
        <dbReference type="EMBL" id="TQL59513.1"/>
    </source>
</evidence>
<organism evidence="2 3">
    <name type="scientific">Oryzihumus leptocrescens</name>
    <dbReference type="NCBI Taxonomy" id="297536"/>
    <lineage>
        <taxon>Bacteria</taxon>
        <taxon>Bacillati</taxon>
        <taxon>Actinomycetota</taxon>
        <taxon>Actinomycetes</taxon>
        <taxon>Micrococcales</taxon>
        <taxon>Intrasporangiaceae</taxon>
        <taxon>Oryzihumus</taxon>
    </lineage>
</organism>
<keyword evidence="1" id="KW-1133">Transmembrane helix</keyword>
<dbReference type="Proteomes" id="UP000319514">
    <property type="component" value="Unassembled WGS sequence"/>
</dbReference>
<keyword evidence="1" id="KW-0472">Membrane</keyword>
<gene>
    <name evidence="2" type="ORF">FB474_0868</name>
</gene>
<feature type="transmembrane region" description="Helical" evidence="1">
    <location>
        <begin position="58"/>
        <end position="80"/>
    </location>
</feature>